<accession>A0AAV9HST7</accession>
<keyword evidence="7" id="KW-1185">Reference proteome</keyword>
<dbReference type="InterPro" id="IPR006913">
    <property type="entry name" value="CENP-V/GFA"/>
</dbReference>
<dbReference type="InterPro" id="IPR011057">
    <property type="entry name" value="Mss4-like_sf"/>
</dbReference>
<dbReference type="GO" id="GO:0016846">
    <property type="term" value="F:carbon-sulfur lyase activity"/>
    <property type="evidence" value="ECO:0007669"/>
    <property type="project" value="InterPro"/>
</dbReference>
<evidence type="ECO:0000256" key="4">
    <source>
        <dbReference type="ARBA" id="ARBA00023239"/>
    </source>
</evidence>
<gene>
    <name evidence="6" type="ORF">QBC42DRAFT_264641</name>
</gene>
<dbReference type="EMBL" id="MU864954">
    <property type="protein sequence ID" value="KAK4463930.1"/>
    <property type="molecule type" value="Genomic_DNA"/>
</dbReference>
<dbReference type="AlphaFoldDB" id="A0AAV9HST7"/>
<evidence type="ECO:0000256" key="3">
    <source>
        <dbReference type="ARBA" id="ARBA00022833"/>
    </source>
</evidence>
<dbReference type="PANTHER" id="PTHR33337">
    <property type="entry name" value="GFA DOMAIN-CONTAINING PROTEIN"/>
    <property type="match status" value="1"/>
</dbReference>
<dbReference type="PANTHER" id="PTHR33337:SF3">
    <property type="entry name" value="CENP-V_GFA DOMAIN-CONTAINING PROTEIN"/>
    <property type="match status" value="1"/>
</dbReference>
<proteinExistence type="inferred from homology"/>
<dbReference type="PROSITE" id="PS51891">
    <property type="entry name" value="CENP_V_GFA"/>
    <property type="match status" value="1"/>
</dbReference>
<reference evidence="6" key="2">
    <citation type="submission" date="2023-06" db="EMBL/GenBank/DDBJ databases">
        <authorList>
            <consortium name="Lawrence Berkeley National Laboratory"/>
            <person name="Mondo S.J."/>
            <person name="Hensen N."/>
            <person name="Bonometti L."/>
            <person name="Westerberg I."/>
            <person name="Brannstrom I.O."/>
            <person name="Guillou S."/>
            <person name="Cros-Aarteil S."/>
            <person name="Calhoun S."/>
            <person name="Haridas S."/>
            <person name="Kuo A."/>
            <person name="Pangilinan J."/>
            <person name="Riley R."/>
            <person name="Labutti K."/>
            <person name="Andreopoulos B."/>
            <person name="Lipzen A."/>
            <person name="Chen C."/>
            <person name="Yanf M."/>
            <person name="Daum C."/>
            <person name="Ng V."/>
            <person name="Clum A."/>
            <person name="Steindorff A."/>
            <person name="Ohm R."/>
            <person name="Martin F."/>
            <person name="Silar P."/>
            <person name="Natvig D."/>
            <person name="Lalanne C."/>
            <person name="Gautier V."/>
            <person name="Ament-Velasquez S.L."/>
            <person name="Kruys A."/>
            <person name="Hutchinson M.I."/>
            <person name="Powell A.J."/>
            <person name="Barry K."/>
            <person name="Miller A.N."/>
            <person name="Grigoriev I.V."/>
            <person name="Debuchy R."/>
            <person name="Gladieux P."/>
            <person name="Thoren M.H."/>
            <person name="Johannesson H."/>
        </authorList>
    </citation>
    <scope>NUCLEOTIDE SEQUENCE</scope>
    <source>
        <strain evidence="6">PSN324</strain>
    </source>
</reference>
<keyword evidence="3" id="KW-0862">Zinc</keyword>
<keyword evidence="4" id="KW-0456">Lyase</keyword>
<dbReference type="Proteomes" id="UP001321749">
    <property type="component" value="Unassembled WGS sequence"/>
</dbReference>
<feature type="domain" description="CENP-V/GFA" evidence="5">
    <location>
        <begin position="10"/>
        <end position="132"/>
    </location>
</feature>
<organism evidence="6 7">
    <name type="scientific">Cladorrhinum samala</name>
    <dbReference type="NCBI Taxonomy" id="585594"/>
    <lineage>
        <taxon>Eukaryota</taxon>
        <taxon>Fungi</taxon>
        <taxon>Dikarya</taxon>
        <taxon>Ascomycota</taxon>
        <taxon>Pezizomycotina</taxon>
        <taxon>Sordariomycetes</taxon>
        <taxon>Sordariomycetidae</taxon>
        <taxon>Sordariales</taxon>
        <taxon>Podosporaceae</taxon>
        <taxon>Cladorrhinum</taxon>
    </lineage>
</organism>
<evidence type="ECO:0000256" key="2">
    <source>
        <dbReference type="ARBA" id="ARBA00022723"/>
    </source>
</evidence>
<keyword evidence="2" id="KW-0479">Metal-binding</keyword>
<evidence type="ECO:0000259" key="5">
    <source>
        <dbReference type="PROSITE" id="PS51891"/>
    </source>
</evidence>
<evidence type="ECO:0000313" key="7">
    <source>
        <dbReference type="Proteomes" id="UP001321749"/>
    </source>
</evidence>
<name>A0AAV9HST7_9PEZI</name>
<evidence type="ECO:0000256" key="1">
    <source>
        <dbReference type="ARBA" id="ARBA00005495"/>
    </source>
</evidence>
<protein>
    <submittedName>
        <fullName evidence="6">Mss4-like protein</fullName>
    </submittedName>
</protein>
<dbReference type="Gene3D" id="3.90.1590.10">
    <property type="entry name" value="glutathione-dependent formaldehyde- activating enzyme (gfa)"/>
    <property type="match status" value="1"/>
</dbReference>
<reference evidence="6" key="1">
    <citation type="journal article" date="2023" name="Mol. Phylogenet. Evol.">
        <title>Genome-scale phylogeny and comparative genomics of the fungal order Sordariales.</title>
        <authorList>
            <person name="Hensen N."/>
            <person name="Bonometti L."/>
            <person name="Westerberg I."/>
            <person name="Brannstrom I.O."/>
            <person name="Guillou S."/>
            <person name="Cros-Aarteil S."/>
            <person name="Calhoun S."/>
            <person name="Haridas S."/>
            <person name="Kuo A."/>
            <person name="Mondo S."/>
            <person name="Pangilinan J."/>
            <person name="Riley R."/>
            <person name="LaButti K."/>
            <person name="Andreopoulos B."/>
            <person name="Lipzen A."/>
            <person name="Chen C."/>
            <person name="Yan M."/>
            <person name="Daum C."/>
            <person name="Ng V."/>
            <person name="Clum A."/>
            <person name="Steindorff A."/>
            <person name="Ohm R.A."/>
            <person name="Martin F."/>
            <person name="Silar P."/>
            <person name="Natvig D.O."/>
            <person name="Lalanne C."/>
            <person name="Gautier V."/>
            <person name="Ament-Velasquez S.L."/>
            <person name="Kruys A."/>
            <person name="Hutchinson M.I."/>
            <person name="Powell A.J."/>
            <person name="Barry K."/>
            <person name="Miller A.N."/>
            <person name="Grigoriev I.V."/>
            <person name="Debuchy R."/>
            <person name="Gladieux P."/>
            <person name="Hiltunen Thoren M."/>
            <person name="Johannesson H."/>
        </authorList>
    </citation>
    <scope>NUCLEOTIDE SEQUENCE</scope>
    <source>
        <strain evidence="6">PSN324</strain>
    </source>
</reference>
<dbReference type="GO" id="GO:0046872">
    <property type="term" value="F:metal ion binding"/>
    <property type="evidence" value="ECO:0007669"/>
    <property type="project" value="UniProtKB-KW"/>
</dbReference>
<evidence type="ECO:0000313" key="6">
    <source>
        <dbReference type="EMBL" id="KAK4463930.1"/>
    </source>
</evidence>
<comment type="similarity">
    <text evidence="1">Belongs to the Gfa family.</text>
</comment>
<dbReference type="SUPFAM" id="SSF51316">
    <property type="entry name" value="Mss4-like"/>
    <property type="match status" value="1"/>
</dbReference>
<sequence>MSAPTTKNPDLGFPISCQCGYISLVTPPRSLLGGMAHCHCTSCRKQSASAFGTSIYFPTSSVFPLDPELESRLSLYEHAQTESGNTMRCYFCPRCGVRVLHAAVKPDGEMREMVSFKAGLVDGDEKEGLDWKGMKAKHIFTGSAVIKLEEGWECYDKYPPPPQASAENVKQVGGDDE</sequence>
<comment type="caution">
    <text evidence="6">The sequence shown here is derived from an EMBL/GenBank/DDBJ whole genome shotgun (WGS) entry which is preliminary data.</text>
</comment>
<dbReference type="Pfam" id="PF04828">
    <property type="entry name" value="GFA"/>
    <property type="match status" value="1"/>
</dbReference>